<dbReference type="Proteomes" id="UP000006001">
    <property type="component" value="Unassembled WGS sequence"/>
</dbReference>
<accession>D0WIY2</accession>
<protein>
    <submittedName>
        <fullName evidence="1">Uncharacterized protein</fullName>
    </submittedName>
</protein>
<gene>
    <name evidence="1" type="ORF">HMPREF0762_01807</name>
</gene>
<proteinExistence type="predicted"/>
<name>D0WIY2_SLAES</name>
<dbReference type="HOGENOM" id="CLU_2994318_0_0_11"/>
<organism evidence="1 2">
    <name type="scientific">Slackia exigua (strain ATCC 700122 / DSM 15923 / CIP 105133 / JCM 11022 / KCTC 5966 / S-7)</name>
    <dbReference type="NCBI Taxonomy" id="649764"/>
    <lineage>
        <taxon>Bacteria</taxon>
        <taxon>Bacillati</taxon>
        <taxon>Actinomycetota</taxon>
        <taxon>Coriobacteriia</taxon>
        <taxon>Eggerthellales</taxon>
        <taxon>Eggerthellaceae</taxon>
        <taxon>Slackia</taxon>
    </lineage>
</organism>
<comment type="caution">
    <text evidence="1">The sequence shown here is derived from an EMBL/GenBank/DDBJ whole genome shotgun (WGS) entry which is preliminary data.</text>
</comment>
<evidence type="ECO:0000313" key="1">
    <source>
        <dbReference type="EMBL" id="EEZ60330.1"/>
    </source>
</evidence>
<dbReference type="STRING" id="649764.HMPREF0762_01807"/>
<reference evidence="1" key="1">
    <citation type="submission" date="2009-10" db="EMBL/GenBank/DDBJ databases">
        <authorList>
            <person name="Weinstock G."/>
            <person name="Sodergren E."/>
            <person name="Clifton S."/>
            <person name="Fulton L."/>
            <person name="Fulton B."/>
            <person name="Courtney L."/>
            <person name="Fronick C."/>
            <person name="Harrison M."/>
            <person name="Strong C."/>
            <person name="Farmer C."/>
            <person name="Delahaunty K."/>
            <person name="Markovic C."/>
            <person name="Hall O."/>
            <person name="Minx P."/>
            <person name="Tomlinson C."/>
            <person name="Mitreva M."/>
            <person name="Nelson J."/>
            <person name="Hou S."/>
            <person name="Wollam A."/>
            <person name="Pepin K.H."/>
            <person name="Johnson M."/>
            <person name="Bhonagiri V."/>
            <person name="Nash W.E."/>
            <person name="Warren W."/>
            <person name="Chinwalla A."/>
            <person name="Mardis E.R."/>
            <person name="Wilson R.K."/>
        </authorList>
    </citation>
    <scope>NUCLEOTIDE SEQUENCE [LARGE SCALE GENOMIC DNA]</scope>
    <source>
        <strain evidence="1">ATCC 700122</strain>
    </source>
</reference>
<sequence>MLRTAGRACLRSSRLHLVAVRLVRFMAGRRAARSRLLRSCALWYHSQAVSPWSETKA</sequence>
<evidence type="ECO:0000313" key="2">
    <source>
        <dbReference type="Proteomes" id="UP000006001"/>
    </source>
</evidence>
<dbReference type="AlphaFoldDB" id="D0WIY2"/>
<dbReference type="EMBL" id="ACUX02000019">
    <property type="protein sequence ID" value="EEZ60330.1"/>
    <property type="molecule type" value="Genomic_DNA"/>
</dbReference>
<keyword evidence="2" id="KW-1185">Reference proteome</keyword>